<dbReference type="Pfam" id="PF01569">
    <property type="entry name" value="PAP2"/>
    <property type="match status" value="1"/>
</dbReference>
<keyword evidence="3" id="KW-1185">Reference proteome</keyword>
<evidence type="ECO:0000313" key="2">
    <source>
        <dbReference type="EMBL" id="QNI30784.1"/>
    </source>
</evidence>
<dbReference type="PANTHER" id="PTHR14969:SF13">
    <property type="entry name" value="AT30094P"/>
    <property type="match status" value="1"/>
</dbReference>
<gene>
    <name evidence="2" type="ORF">H7849_16875</name>
</gene>
<dbReference type="InterPro" id="IPR000326">
    <property type="entry name" value="PAP2/HPO"/>
</dbReference>
<dbReference type="EMBL" id="CP060394">
    <property type="protein sequence ID" value="QNI30784.1"/>
    <property type="molecule type" value="Genomic_DNA"/>
</dbReference>
<dbReference type="Gene3D" id="1.20.144.10">
    <property type="entry name" value="Phosphatidic acid phosphatase type 2/haloperoxidase"/>
    <property type="match status" value="1"/>
</dbReference>
<evidence type="ECO:0000259" key="1">
    <source>
        <dbReference type="SMART" id="SM00014"/>
    </source>
</evidence>
<name>A0A7G8BE14_9BACT</name>
<evidence type="ECO:0000313" key="3">
    <source>
        <dbReference type="Proteomes" id="UP000515312"/>
    </source>
</evidence>
<dbReference type="SMART" id="SM00014">
    <property type="entry name" value="acidPPc"/>
    <property type="match status" value="1"/>
</dbReference>
<accession>A0A7G8BE14</accession>
<dbReference type="SUPFAM" id="SSF48317">
    <property type="entry name" value="Acid phosphatase/Vanadium-dependent haloperoxidase"/>
    <property type="match status" value="1"/>
</dbReference>
<feature type="domain" description="Phosphatidic acid phosphatase type 2/haloperoxidase" evidence="1">
    <location>
        <begin position="83"/>
        <end position="197"/>
    </location>
</feature>
<dbReference type="KEGG" id="adin:H7849_16875"/>
<dbReference type="Proteomes" id="UP000515312">
    <property type="component" value="Chromosome"/>
</dbReference>
<dbReference type="RefSeq" id="WP_186740890.1">
    <property type="nucleotide sequence ID" value="NZ_CP060394.1"/>
</dbReference>
<dbReference type="PANTHER" id="PTHR14969">
    <property type="entry name" value="SPHINGOSINE-1-PHOSPHATE PHOSPHOHYDROLASE"/>
    <property type="match status" value="1"/>
</dbReference>
<dbReference type="InterPro" id="IPR036938">
    <property type="entry name" value="PAP2/HPO_sf"/>
</dbReference>
<reference evidence="2 3" key="1">
    <citation type="submission" date="2020-08" db="EMBL/GenBank/DDBJ databases">
        <title>Edaphobacter telluris sp. nov. and Acidobacterium dinghuensis sp. nov., two acidobacteria isolated from forest soil.</title>
        <authorList>
            <person name="Fu J."/>
            <person name="Qiu L."/>
        </authorList>
    </citation>
    <scope>NUCLEOTIDE SEQUENCE [LARGE SCALE GENOMIC DNA]</scope>
    <source>
        <strain evidence="2">4Y35</strain>
    </source>
</reference>
<organism evidence="2 3">
    <name type="scientific">Alloacidobacterium dinghuense</name>
    <dbReference type="NCBI Taxonomy" id="2763107"/>
    <lineage>
        <taxon>Bacteria</taxon>
        <taxon>Pseudomonadati</taxon>
        <taxon>Acidobacteriota</taxon>
        <taxon>Terriglobia</taxon>
        <taxon>Terriglobales</taxon>
        <taxon>Acidobacteriaceae</taxon>
        <taxon>Alloacidobacterium</taxon>
    </lineage>
</organism>
<proteinExistence type="predicted"/>
<sequence length="229" mass="25061">MGIVTSPFRISGKDLFWIAPFGVATGFAIDYDAHLMRDLGVNPSREDKFKKFSDYTTYGASAAPVVGYLVGMAKHDDYLQESSVLAGEATLDAIILNEGLKYAINRQRPYQGDGTGRFWPHGPSTWPDGQSMPSNHCMIMWSFARVIAGQYNAPGTKIAVYSLATAVSVSRVLSREHFPSDVIVGSTFGYLIGDYVFRHRSRQAGLFSISAVNTVNGKGVQVDINLGRH</sequence>
<dbReference type="AlphaFoldDB" id="A0A7G8BE14"/>
<protein>
    <submittedName>
        <fullName evidence="2">Phosphatase PAP2 family protein</fullName>
    </submittedName>
</protein>